<reference evidence="1 2" key="1">
    <citation type="submission" date="2021-06" db="EMBL/GenBank/DDBJ databases">
        <title>Caerostris darwini draft genome.</title>
        <authorList>
            <person name="Kono N."/>
            <person name="Arakawa K."/>
        </authorList>
    </citation>
    <scope>NUCLEOTIDE SEQUENCE [LARGE SCALE GENOMIC DNA]</scope>
</reference>
<keyword evidence="2" id="KW-1185">Reference proteome</keyword>
<protein>
    <submittedName>
        <fullName evidence="1">Uncharacterized protein</fullName>
    </submittedName>
</protein>
<comment type="caution">
    <text evidence="1">The sequence shown here is derived from an EMBL/GenBank/DDBJ whole genome shotgun (WGS) entry which is preliminary data.</text>
</comment>
<gene>
    <name evidence="1" type="ORF">CDAR_445091</name>
</gene>
<dbReference type="Proteomes" id="UP001054837">
    <property type="component" value="Unassembled WGS sequence"/>
</dbReference>
<dbReference type="EMBL" id="BPLQ01005489">
    <property type="protein sequence ID" value="GIY15165.1"/>
    <property type="molecule type" value="Genomic_DNA"/>
</dbReference>
<sequence>MLLANAIWHMQYPSFILPMLKILHEADIGDRLERDYSVRNMMEYIENTPFEFRKDKQLAIFLIGPSGSGKRPLLTILNRNYVNVGCNTLNEIRC</sequence>
<evidence type="ECO:0000313" key="1">
    <source>
        <dbReference type="EMBL" id="GIY15165.1"/>
    </source>
</evidence>
<proteinExistence type="predicted"/>
<dbReference type="AlphaFoldDB" id="A0AAV4R0A2"/>
<accession>A0AAV4R0A2</accession>
<name>A0AAV4R0A2_9ARAC</name>
<organism evidence="1 2">
    <name type="scientific">Caerostris darwini</name>
    <dbReference type="NCBI Taxonomy" id="1538125"/>
    <lineage>
        <taxon>Eukaryota</taxon>
        <taxon>Metazoa</taxon>
        <taxon>Ecdysozoa</taxon>
        <taxon>Arthropoda</taxon>
        <taxon>Chelicerata</taxon>
        <taxon>Arachnida</taxon>
        <taxon>Araneae</taxon>
        <taxon>Araneomorphae</taxon>
        <taxon>Entelegynae</taxon>
        <taxon>Araneoidea</taxon>
        <taxon>Araneidae</taxon>
        <taxon>Caerostris</taxon>
    </lineage>
</organism>
<evidence type="ECO:0000313" key="2">
    <source>
        <dbReference type="Proteomes" id="UP001054837"/>
    </source>
</evidence>